<organism evidence="1 2">
    <name type="scientific">Bacteroides thetaiotaomicron</name>
    <dbReference type="NCBI Taxonomy" id="818"/>
    <lineage>
        <taxon>Bacteria</taxon>
        <taxon>Pseudomonadati</taxon>
        <taxon>Bacteroidota</taxon>
        <taxon>Bacteroidia</taxon>
        <taxon>Bacteroidales</taxon>
        <taxon>Bacteroidaceae</taxon>
        <taxon>Bacteroides</taxon>
    </lineage>
</organism>
<evidence type="ECO:0000313" key="1">
    <source>
        <dbReference type="EMBL" id="MBS5411902.1"/>
    </source>
</evidence>
<name>A0A943DTL9_BACT4</name>
<accession>A0A943DTL9</accession>
<dbReference type="InterPro" id="IPR058497">
    <property type="entry name" value="DUF8184"/>
</dbReference>
<reference evidence="1" key="1">
    <citation type="submission" date="2021-02" db="EMBL/GenBank/DDBJ databases">
        <title>Infant gut strain persistence is associated with maternal origin, phylogeny, and functional potential including surface adhesion and iron acquisition.</title>
        <authorList>
            <person name="Lou Y.C."/>
        </authorList>
    </citation>
    <scope>NUCLEOTIDE SEQUENCE</scope>
    <source>
        <strain evidence="1">L3_082_243G1_dasL3_082_243G1_maxbin2.maxbin.015s ta_sub</strain>
    </source>
</reference>
<protein>
    <submittedName>
        <fullName evidence="1">Uncharacterized protein</fullName>
    </submittedName>
</protein>
<proteinExistence type="predicted"/>
<dbReference type="AlphaFoldDB" id="A0A943DTL9"/>
<evidence type="ECO:0000313" key="2">
    <source>
        <dbReference type="Proteomes" id="UP000782901"/>
    </source>
</evidence>
<comment type="caution">
    <text evidence="1">The sequence shown here is derived from an EMBL/GenBank/DDBJ whole genome shotgun (WGS) entry which is preliminary data.</text>
</comment>
<dbReference type="Proteomes" id="UP000782901">
    <property type="component" value="Unassembled WGS sequence"/>
</dbReference>
<dbReference type="EMBL" id="JAGZEE010000021">
    <property type="protein sequence ID" value="MBS5411902.1"/>
    <property type="molecule type" value="Genomic_DNA"/>
</dbReference>
<dbReference type="Pfam" id="PF26559">
    <property type="entry name" value="DUF8184"/>
    <property type="match status" value="1"/>
</dbReference>
<gene>
    <name evidence="1" type="ORF">KHY35_14515</name>
</gene>
<sequence>MRAKKIELVEFKLDASRAMEIEILMNDSIRFFRGKFCYNTSPYSDATLVDMQNIIVGDKYLEFDYQKRVKTYHSKIDIQSHELAKTIAEFIKKVDVANNFVLANSNDKVVMQYDKSDNSFYFSIQNANESKWMNVTYSNKYGSHFTLVHPKPSKRYKLKRCSCDRDTIHIQTEGKNLWDDKDADIDVSFNWHICLQPDLLELIKNLLSTGIRLVNEPS</sequence>